<gene>
    <name evidence="1" type="ORF">OCU04_008575</name>
</gene>
<evidence type="ECO:0000313" key="1">
    <source>
        <dbReference type="EMBL" id="KAJ8063347.1"/>
    </source>
</evidence>
<sequence>MHNPVIKIRKQKMVAFAENWISFVMLILLLIYSKARSQINLNLPSICQRRRYAHTRRQNRHATTHVRSMISHFFVSATIFEASQATISSFVSDMDCAGRVCTYTIPWMHMQKTKDRISCIIENSKGLISIIQAEFTIIGFLGNEYHAETNNRYVQSFLQLNTSKR</sequence>
<protein>
    <submittedName>
        <fullName evidence="1">Uncharacterized protein</fullName>
    </submittedName>
</protein>
<organism evidence="1 2">
    <name type="scientific">Sclerotinia nivalis</name>
    <dbReference type="NCBI Taxonomy" id="352851"/>
    <lineage>
        <taxon>Eukaryota</taxon>
        <taxon>Fungi</taxon>
        <taxon>Dikarya</taxon>
        <taxon>Ascomycota</taxon>
        <taxon>Pezizomycotina</taxon>
        <taxon>Leotiomycetes</taxon>
        <taxon>Helotiales</taxon>
        <taxon>Sclerotiniaceae</taxon>
        <taxon>Sclerotinia</taxon>
    </lineage>
</organism>
<dbReference type="AlphaFoldDB" id="A0A9X0DIY6"/>
<evidence type="ECO:0000313" key="2">
    <source>
        <dbReference type="Proteomes" id="UP001152300"/>
    </source>
</evidence>
<proteinExistence type="predicted"/>
<name>A0A9X0DIY6_9HELO</name>
<keyword evidence="2" id="KW-1185">Reference proteome</keyword>
<dbReference type="Proteomes" id="UP001152300">
    <property type="component" value="Unassembled WGS sequence"/>
</dbReference>
<reference evidence="1" key="1">
    <citation type="submission" date="2022-11" db="EMBL/GenBank/DDBJ databases">
        <title>Genome Resource of Sclerotinia nivalis Strain SnTB1, a Plant Pathogen Isolated from American Ginseng.</title>
        <authorList>
            <person name="Fan S."/>
        </authorList>
    </citation>
    <scope>NUCLEOTIDE SEQUENCE</scope>
    <source>
        <strain evidence="1">SnTB1</strain>
    </source>
</reference>
<comment type="caution">
    <text evidence="1">The sequence shown here is derived from an EMBL/GenBank/DDBJ whole genome shotgun (WGS) entry which is preliminary data.</text>
</comment>
<dbReference type="EMBL" id="JAPEIS010000009">
    <property type="protein sequence ID" value="KAJ8063347.1"/>
    <property type="molecule type" value="Genomic_DNA"/>
</dbReference>
<accession>A0A9X0DIY6</accession>